<evidence type="ECO:0000313" key="6">
    <source>
        <dbReference type="EMBL" id="MDR7361064.1"/>
    </source>
</evidence>
<protein>
    <submittedName>
        <fullName evidence="6">AcrR family transcriptional regulator</fullName>
    </submittedName>
</protein>
<dbReference type="InterPro" id="IPR036271">
    <property type="entry name" value="Tet_transcr_reg_TetR-rel_C_sf"/>
</dbReference>
<evidence type="ECO:0000313" key="7">
    <source>
        <dbReference type="Proteomes" id="UP001183648"/>
    </source>
</evidence>
<feature type="DNA-binding region" description="H-T-H motif" evidence="4">
    <location>
        <begin position="30"/>
        <end position="49"/>
    </location>
</feature>
<feature type="domain" description="HTH tetR-type" evidence="5">
    <location>
        <begin position="7"/>
        <end position="67"/>
    </location>
</feature>
<keyword evidence="7" id="KW-1185">Reference proteome</keyword>
<evidence type="ECO:0000259" key="5">
    <source>
        <dbReference type="PROSITE" id="PS50977"/>
    </source>
</evidence>
<dbReference type="SUPFAM" id="SSF46689">
    <property type="entry name" value="Homeodomain-like"/>
    <property type="match status" value="1"/>
</dbReference>
<dbReference type="PROSITE" id="PS50977">
    <property type="entry name" value="HTH_TETR_2"/>
    <property type="match status" value="1"/>
</dbReference>
<evidence type="ECO:0000256" key="4">
    <source>
        <dbReference type="PROSITE-ProRule" id="PRU00335"/>
    </source>
</evidence>
<evidence type="ECO:0000256" key="2">
    <source>
        <dbReference type="ARBA" id="ARBA00023125"/>
    </source>
</evidence>
<dbReference type="PANTHER" id="PTHR47506:SF1">
    <property type="entry name" value="HTH-TYPE TRANSCRIPTIONAL REGULATOR YJDC"/>
    <property type="match status" value="1"/>
</dbReference>
<dbReference type="EMBL" id="JAVDYG010000001">
    <property type="protein sequence ID" value="MDR7361064.1"/>
    <property type="molecule type" value="Genomic_DNA"/>
</dbReference>
<keyword evidence="3" id="KW-0804">Transcription</keyword>
<accession>A0ABU2BSU3</accession>
<keyword evidence="2 4" id="KW-0238">DNA-binding</keyword>
<dbReference type="Proteomes" id="UP001183648">
    <property type="component" value="Unassembled WGS sequence"/>
</dbReference>
<evidence type="ECO:0000256" key="1">
    <source>
        <dbReference type="ARBA" id="ARBA00023015"/>
    </source>
</evidence>
<name>A0ABU2BSU3_9ACTN</name>
<comment type="caution">
    <text evidence="6">The sequence shown here is derived from an EMBL/GenBank/DDBJ whole genome shotgun (WGS) entry which is preliminary data.</text>
</comment>
<dbReference type="InterPro" id="IPR001647">
    <property type="entry name" value="HTH_TetR"/>
</dbReference>
<keyword evidence="1" id="KW-0805">Transcription regulation</keyword>
<evidence type="ECO:0000256" key="3">
    <source>
        <dbReference type="ARBA" id="ARBA00023163"/>
    </source>
</evidence>
<dbReference type="PANTHER" id="PTHR47506">
    <property type="entry name" value="TRANSCRIPTIONAL REGULATORY PROTEIN"/>
    <property type="match status" value="1"/>
</dbReference>
<dbReference type="SUPFAM" id="SSF48498">
    <property type="entry name" value="Tetracyclin repressor-like, C-terminal domain"/>
    <property type="match status" value="1"/>
</dbReference>
<organism evidence="6 7">
    <name type="scientific">Nocardioides marmoribigeumensis</name>
    <dbReference type="NCBI Taxonomy" id="433649"/>
    <lineage>
        <taxon>Bacteria</taxon>
        <taxon>Bacillati</taxon>
        <taxon>Actinomycetota</taxon>
        <taxon>Actinomycetes</taxon>
        <taxon>Propionibacteriales</taxon>
        <taxon>Nocardioidaceae</taxon>
        <taxon>Nocardioides</taxon>
    </lineage>
</organism>
<dbReference type="Pfam" id="PF00440">
    <property type="entry name" value="TetR_N"/>
    <property type="match status" value="1"/>
</dbReference>
<dbReference type="InterPro" id="IPR009057">
    <property type="entry name" value="Homeodomain-like_sf"/>
</dbReference>
<dbReference type="RefSeq" id="WP_310298476.1">
    <property type="nucleotide sequence ID" value="NZ_BAAAPS010000002.1"/>
</dbReference>
<proteinExistence type="predicted"/>
<reference evidence="6 7" key="1">
    <citation type="submission" date="2023-07" db="EMBL/GenBank/DDBJ databases">
        <title>Sequencing the genomes of 1000 actinobacteria strains.</title>
        <authorList>
            <person name="Klenk H.-P."/>
        </authorList>
    </citation>
    <scope>NUCLEOTIDE SEQUENCE [LARGE SCALE GENOMIC DNA]</scope>
    <source>
        <strain evidence="6 7">DSM 19426</strain>
    </source>
</reference>
<gene>
    <name evidence="6" type="ORF">J2S63_000617</name>
</gene>
<dbReference type="Gene3D" id="1.10.357.10">
    <property type="entry name" value="Tetracycline Repressor, domain 2"/>
    <property type="match status" value="1"/>
</dbReference>
<sequence length="189" mass="20267">MAEASAEGPRERLLARAVEHFGRTGLGDRSLRGIAEDLGTSHRMLIYHFGSREGLVAAVSLAVEARQREVMAQAYADPDADPLTAAAAYWADTVAATRRYGPLFFEAAAHAAQGRPHADDFARGMVADWLPAVTEQCRRAGIPDDGAEDHARLALAATRGLLLDLLVTGEDDAVARASAVLHRFLLRPA</sequence>